<sequence>MSNDIDRQREHFNSISEKYWSARRHENHLLLKDLIWRHFFSDKAGLLRPGTALLEPMCGMAEGLQIVRKFVQEDVVYLGFDYSENMVEHARSLHPGQRIEWQDATQFDAEGQTFDFIILIGGLHHVFDRSADVVARLCAALKPGGHFLTFEPTQNTWLTRKVRQRIYEKNALFDNETEQGFDLPALDAMFTQQQMMRVDQVYPGLLAYVLYYNPDAFPLLNRGGPRAVRSAFAIDRLFWRGWLGRTLSFATITLWRKP</sequence>
<dbReference type="InterPro" id="IPR029063">
    <property type="entry name" value="SAM-dependent_MTases_sf"/>
</dbReference>
<evidence type="ECO:0000313" key="2">
    <source>
        <dbReference type="EMBL" id="ALS59536.1"/>
    </source>
</evidence>
<accession>A0ABN4JFE7</accession>
<evidence type="ECO:0000259" key="1">
    <source>
        <dbReference type="Pfam" id="PF13649"/>
    </source>
</evidence>
<dbReference type="SUPFAM" id="SSF53335">
    <property type="entry name" value="S-adenosyl-L-methionine-dependent methyltransferases"/>
    <property type="match status" value="1"/>
</dbReference>
<dbReference type="RefSeq" id="WP_058376460.1">
    <property type="nucleotide sequence ID" value="NZ_CP013480.3"/>
</dbReference>
<feature type="domain" description="Methyltransferase" evidence="1">
    <location>
        <begin position="57"/>
        <end position="145"/>
    </location>
</feature>
<dbReference type="Pfam" id="PF13649">
    <property type="entry name" value="Methyltransf_25"/>
    <property type="match status" value="1"/>
</dbReference>
<gene>
    <name evidence="2" type="ORF">AT302_06995</name>
</gene>
<reference evidence="3" key="1">
    <citation type="submission" date="2015-12" db="EMBL/GenBank/DDBJ databases">
        <title>Complete genome sequence of Pandoraea norimbergensis DSM 11628.</title>
        <authorList>
            <person name="Ee R."/>
            <person name="Lim Y.-L."/>
            <person name="Yong D."/>
            <person name="Yin W.-F."/>
            <person name="Chan K.-G."/>
        </authorList>
    </citation>
    <scope>NUCLEOTIDE SEQUENCE [LARGE SCALE GENOMIC DNA]</scope>
    <source>
        <strain evidence="3">DSM 11628</strain>
    </source>
</reference>
<evidence type="ECO:0000313" key="3">
    <source>
        <dbReference type="Proteomes" id="UP000060277"/>
    </source>
</evidence>
<dbReference type="EMBL" id="CP013480">
    <property type="protein sequence ID" value="ALS59536.1"/>
    <property type="molecule type" value="Genomic_DNA"/>
</dbReference>
<dbReference type="InterPro" id="IPR041698">
    <property type="entry name" value="Methyltransf_25"/>
</dbReference>
<name>A0ABN4JFE7_9BURK</name>
<dbReference type="Gene3D" id="3.40.50.150">
    <property type="entry name" value="Vaccinia Virus protein VP39"/>
    <property type="match status" value="1"/>
</dbReference>
<keyword evidence="3" id="KW-1185">Reference proteome</keyword>
<dbReference type="CDD" id="cd02440">
    <property type="entry name" value="AdoMet_MTases"/>
    <property type="match status" value="1"/>
</dbReference>
<dbReference type="Proteomes" id="UP000060277">
    <property type="component" value="Chromosome"/>
</dbReference>
<protein>
    <recommendedName>
        <fullName evidence="1">Methyltransferase domain-containing protein</fullName>
    </recommendedName>
</protein>
<proteinExistence type="predicted"/>
<organism evidence="2 3">
    <name type="scientific">Pandoraea norimbergensis</name>
    <dbReference type="NCBI Taxonomy" id="93219"/>
    <lineage>
        <taxon>Bacteria</taxon>
        <taxon>Pseudomonadati</taxon>
        <taxon>Pseudomonadota</taxon>
        <taxon>Betaproteobacteria</taxon>
        <taxon>Burkholderiales</taxon>
        <taxon>Burkholderiaceae</taxon>
        <taxon>Pandoraea</taxon>
    </lineage>
</organism>